<evidence type="ECO:0000313" key="2">
    <source>
        <dbReference type="Proteomes" id="UP000000852"/>
    </source>
</evidence>
<protein>
    <submittedName>
        <fullName evidence="1">Uncharacterized protein</fullName>
    </submittedName>
</protein>
<dbReference type="Proteomes" id="UP000000852">
    <property type="component" value="Chromosome"/>
</dbReference>
<gene>
    <name evidence="1" type="ordered locus">Phep_2295</name>
</gene>
<evidence type="ECO:0000313" key="1">
    <source>
        <dbReference type="EMBL" id="ACU04499.1"/>
    </source>
</evidence>
<dbReference type="KEGG" id="phe:Phep_2295"/>
<name>C6XYL7_PEDHD</name>
<dbReference type="STRING" id="485917.Phep_2295"/>
<accession>C6XYL7</accession>
<dbReference type="EMBL" id="CP001681">
    <property type="protein sequence ID" value="ACU04499.1"/>
    <property type="molecule type" value="Genomic_DNA"/>
</dbReference>
<reference evidence="1 2" key="1">
    <citation type="journal article" date="2009" name="Stand. Genomic Sci.">
        <title>Complete genome sequence of Pedobacter heparinus type strain (HIM 762-3).</title>
        <authorList>
            <person name="Han C."/>
            <person name="Spring S."/>
            <person name="Lapidus A."/>
            <person name="Del Rio T.G."/>
            <person name="Tice H."/>
            <person name="Copeland A."/>
            <person name="Cheng J.F."/>
            <person name="Lucas S."/>
            <person name="Chen F."/>
            <person name="Nolan M."/>
            <person name="Bruce D."/>
            <person name="Goodwin L."/>
            <person name="Pitluck S."/>
            <person name="Ivanova N."/>
            <person name="Mavromatis K."/>
            <person name="Mikhailova N."/>
            <person name="Pati A."/>
            <person name="Chen A."/>
            <person name="Palaniappan K."/>
            <person name="Land M."/>
            <person name="Hauser L."/>
            <person name="Chang Y.J."/>
            <person name="Jeffries C.C."/>
            <person name="Saunders E."/>
            <person name="Chertkov O."/>
            <person name="Brettin T."/>
            <person name="Goker M."/>
            <person name="Rohde M."/>
            <person name="Bristow J."/>
            <person name="Eisen J.A."/>
            <person name="Markowitz V."/>
            <person name="Hugenholtz P."/>
            <person name="Kyrpides N.C."/>
            <person name="Klenk H.P."/>
            <person name="Detter J.C."/>
        </authorList>
    </citation>
    <scope>NUCLEOTIDE SEQUENCE [LARGE SCALE GENOMIC DNA]</scope>
    <source>
        <strain evidence="2">ATCC 13125 / DSM 2366 / CIP 104194 / JCM 7457 / NBRC 12017 / NCIMB 9290 / NRRL B-14731 / HIM 762-3</strain>
    </source>
</reference>
<sequence>MFHNTLNLKLVLVIILLNTSACSKKLLPLKDNVASNYVLPINWKKFRKGNPTDPLSIKQREILLNSNRFALSTWYNEINKYNLQDSTYLKIKSIREPGSEAFALAVSIKTGVYDPSKTGVSLSDAKKITLKLIGSVAYRHKINQAGGWGNVWQSALWAGFGGFAGWLMWDELPPADQELVRRMVEYEADRFNKYNVPYYKSSGGKVNFKGDSKSEENSWNAMVLHVAMAMMPHHANWKLWMNKNIELMLSANARPDDLSSSTVINGRKLSEVLKGSNCNNDGTITNHGFVHPDYMACTAHNFYNALTFTLAQRPTPEAAFFNTDLIYKALIDLEFPSPPSVPPGGTMYVPGSDVIYYPQNTDWGKGRRMNFALMDCQMSAFRMDKGVSKKGDYWETLHAQAVLDMQNRSADRRSYITLKEDNFGGREEWVASHAAQGYLTKWIIKQGMFSKTNQAY</sequence>
<dbReference type="AlphaFoldDB" id="C6XYL7"/>
<proteinExistence type="predicted"/>
<dbReference type="HOGENOM" id="CLU_039048_0_0_10"/>
<organism evidence="1 2">
    <name type="scientific">Pedobacter heparinus (strain ATCC 13125 / DSM 2366 / CIP 104194 / JCM 7457 / NBRC 12017 / NCIMB 9290 / NRRL B-14731 / HIM 762-3)</name>
    <dbReference type="NCBI Taxonomy" id="485917"/>
    <lineage>
        <taxon>Bacteria</taxon>
        <taxon>Pseudomonadati</taxon>
        <taxon>Bacteroidota</taxon>
        <taxon>Sphingobacteriia</taxon>
        <taxon>Sphingobacteriales</taxon>
        <taxon>Sphingobacteriaceae</taxon>
        <taxon>Pedobacter</taxon>
    </lineage>
</organism>
<dbReference type="eggNOG" id="COG2247">
    <property type="taxonomic scope" value="Bacteria"/>
</dbReference>
<keyword evidence="2" id="KW-1185">Reference proteome</keyword>